<dbReference type="EMBL" id="JBBJCI010000285">
    <property type="protein sequence ID" value="KAK7236284.1"/>
    <property type="molecule type" value="Genomic_DNA"/>
</dbReference>
<name>A0ABR1FRJ9_AURAN</name>
<evidence type="ECO:0000313" key="1">
    <source>
        <dbReference type="EMBL" id="KAK7236284.1"/>
    </source>
</evidence>
<proteinExistence type="predicted"/>
<sequence>MSSKTRFKKCSFKNAEAVSSVASTVDEVGDNAYFADADGRDDGEAPRQKPKNTCAKFVTKKAKNCKKKDSSKVKAMEARPETAACATCLNSYDSTLNRIFFSGYDGEDVDLFRVACEAQVYRVGDVVLRKGKRWKQDRRTILSDPTYERSILRAYLRDMARDPEWRLLKRLCRSAFPAPFPHEDHVSVHLRAGDRNAFATANVTRCVDGHLRGGADRTVYVVAVLHFGENDKTGKYFSTPAQIRDGRALVLETIGALRDRGYAVELQSNRSVDYDLCSLERSKHVCLSKGGLDHVVQRLRKLDAG</sequence>
<comment type="caution">
    <text evidence="1">The sequence shown here is derived from an EMBL/GenBank/DDBJ whole genome shotgun (WGS) entry which is preliminary data.</text>
</comment>
<gene>
    <name evidence="1" type="ORF">SO694_000611127</name>
</gene>
<protein>
    <submittedName>
        <fullName evidence="1">Uncharacterized protein</fullName>
    </submittedName>
</protein>
<organism evidence="1 2">
    <name type="scientific">Aureococcus anophagefferens</name>
    <name type="common">Harmful bloom alga</name>
    <dbReference type="NCBI Taxonomy" id="44056"/>
    <lineage>
        <taxon>Eukaryota</taxon>
        <taxon>Sar</taxon>
        <taxon>Stramenopiles</taxon>
        <taxon>Ochrophyta</taxon>
        <taxon>Pelagophyceae</taxon>
        <taxon>Pelagomonadales</taxon>
        <taxon>Pelagomonadaceae</taxon>
        <taxon>Aureococcus</taxon>
    </lineage>
</organism>
<evidence type="ECO:0000313" key="2">
    <source>
        <dbReference type="Proteomes" id="UP001363151"/>
    </source>
</evidence>
<reference evidence="1 2" key="1">
    <citation type="submission" date="2024-03" db="EMBL/GenBank/DDBJ databases">
        <title>Aureococcus anophagefferens CCMP1851 and Kratosvirus quantuckense: Draft genome of a second virus-susceptible host strain in the model system.</title>
        <authorList>
            <person name="Chase E."/>
            <person name="Truchon A.R."/>
            <person name="Schepens W."/>
            <person name="Wilhelm S.W."/>
        </authorList>
    </citation>
    <scope>NUCLEOTIDE SEQUENCE [LARGE SCALE GENOMIC DNA]</scope>
    <source>
        <strain evidence="1 2">CCMP1851</strain>
    </source>
</reference>
<accession>A0ABR1FRJ9</accession>
<dbReference type="Proteomes" id="UP001363151">
    <property type="component" value="Unassembled WGS sequence"/>
</dbReference>
<keyword evidence="2" id="KW-1185">Reference proteome</keyword>